<comment type="caution">
    <text evidence="1">The sequence shown here is derived from an EMBL/GenBank/DDBJ whole genome shotgun (WGS) entry which is preliminary data.</text>
</comment>
<dbReference type="EMBL" id="JACIFZ010000024">
    <property type="protein sequence ID" value="MBB4226157.1"/>
    <property type="molecule type" value="Genomic_DNA"/>
</dbReference>
<sequence length="376" mass="40814">MANLNETDQWETGIYQIEEDDPVLGGPSGIDNRPPRELANRTRYLRVRNVTPWDPTLSYPANVAYVSYAGTTWRSMGDSLNVAPGSDPTKWTRWGHTAAELNAALSDSTAAHEAKVNPHPQYATDADLAAHFADPDPHPMYAFRGPIVAVPNVNIGPVITVQSPHIRQMVWNGTAYVRAPWHQPGMLLYSYDNPSSIPGYLPVRADLSYEQANYPDLVARLGLSGAGTFSLVELRGEFIRCLDNGRGVNASRVLRSAEAGGNAAHTHGVTDPAHGHFVNDPGHVHGAWTDSQGAHNHGMQVPQNVADSDRGTGQYSDFSIDSPRPINYDGAHGHNVGIDSRKTGIWLNNSATGISINSDGSEARPRNVAFPAWISY</sequence>
<gene>
    <name evidence="1" type="ORF">GGD71_006976</name>
</gene>
<dbReference type="AlphaFoldDB" id="A0A840G4G0"/>
<name>A0A840G4G0_9BURK</name>
<dbReference type="SUPFAM" id="SSF88874">
    <property type="entry name" value="Receptor-binding domain of short tail fibre protein gp12"/>
    <property type="match status" value="1"/>
</dbReference>
<proteinExistence type="predicted"/>
<evidence type="ECO:0000313" key="1">
    <source>
        <dbReference type="EMBL" id="MBB4226157.1"/>
    </source>
</evidence>
<dbReference type="Proteomes" id="UP000524450">
    <property type="component" value="Unassembled WGS sequence"/>
</dbReference>
<evidence type="ECO:0000313" key="2">
    <source>
        <dbReference type="Proteomes" id="UP000524450"/>
    </source>
</evidence>
<accession>A0A840G4G0</accession>
<reference evidence="1 2" key="1">
    <citation type="submission" date="2020-08" db="EMBL/GenBank/DDBJ databases">
        <title>Genomic Encyclopedia of Type Strains, Phase IV (KMG-V): Genome sequencing to study the core and pangenomes of soil and plant-associated prokaryotes.</title>
        <authorList>
            <person name="Whitman W."/>
        </authorList>
    </citation>
    <scope>NUCLEOTIDE SEQUENCE [LARGE SCALE GENOMIC DNA]</scope>
    <source>
        <strain evidence="1 2">34/80</strain>
    </source>
</reference>
<evidence type="ECO:0008006" key="3">
    <source>
        <dbReference type="Google" id="ProtNLM"/>
    </source>
</evidence>
<dbReference type="RefSeq" id="WP_184642827.1">
    <property type="nucleotide sequence ID" value="NZ_JACIFZ010000024.1"/>
</dbReference>
<protein>
    <recommendedName>
        <fullName evidence="3">Tail fiber protein</fullName>
    </recommendedName>
</protein>
<organism evidence="1 2">
    <name type="scientific">Variovorax guangxiensis</name>
    <dbReference type="NCBI Taxonomy" id="1775474"/>
    <lineage>
        <taxon>Bacteria</taxon>
        <taxon>Pseudomonadati</taxon>
        <taxon>Pseudomonadota</taxon>
        <taxon>Betaproteobacteria</taxon>
        <taxon>Burkholderiales</taxon>
        <taxon>Comamonadaceae</taxon>
        <taxon>Variovorax</taxon>
    </lineage>
</organism>